<evidence type="ECO:0000256" key="3">
    <source>
        <dbReference type="ARBA" id="ARBA00022729"/>
    </source>
</evidence>
<evidence type="ECO:0000256" key="4">
    <source>
        <dbReference type="RuleBase" id="RU003512"/>
    </source>
</evidence>
<evidence type="ECO:0000256" key="7">
    <source>
        <dbReference type="SAM" id="SignalP"/>
    </source>
</evidence>
<keyword evidence="5" id="KW-0175">Coiled coil</keyword>
<comment type="similarity">
    <text evidence="1 4">Belongs to the bacterial solute-binding protein 9 family.</text>
</comment>
<evidence type="ECO:0000256" key="1">
    <source>
        <dbReference type="ARBA" id="ARBA00011028"/>
    </source>
</evidence>
<sequence length="396" mass="43465">MKLRSVVAVLLCASLAFLSACGAEAPSSEGSADTGKLTVLASMFPAYDFARQIAGDRAEVDLLMPPGADAHSFEPGPGDMKAIQEADLLLYMNPVMDHWISELPDRIDADEANFVDVSKKVPKLAMPKADTLEALLANQPAPEATPVDEKTAAEAIKAHEHDHDHDEDAHEDEHHDGDAHEHENADADSHDHEMDEAHEEHEEHEGHEGHEGHHHENDPYDPHTWTGIRNDIIIAETIRDALIEKDPDGKDLYTKNCKALTDKLSALDKEYAALGEKAANRPLIVADEFPFLYLAHDYKLTFVPVLSSYGEHGEASARRLAQISDLMRDKKIPVLYYTEQTEPKLGSQLAKDTGAETLMLNAGHTVSAEDMKKGLSYTDILESNLTALKKGLAVAD</sequence>
<dbReference type="GO" id="GO:0030001">
    <property type="term" value="P:metal ion transport"/>
    <property type="evidence" value="ECO:0007669"/>
    <property type="project" value="InterPro"/>
</dbReference>
<keyword evidence="9" id="KW-1185">Reference proteome</keyword>
<name>A0A1G6ZTP1_PEPNI</name>
<dbReference type="InterPro" id="IPR006127">
    <property type="entry name" value="ZnuA-like"/>
</dbReference>
<dbReference type="PANTHER" id="PTHR42953:SF3">
    <property type="entry name" value="HIGH-AFFINITY ZINC UPTAKE SYSTEM PROTEIN ZNUA"/>
    <property type="match status" value="1"/>
</dbReference>
<gene>
    <name evidence="8" type="ORF">SAMN04489866_11524</name>
</gene>
<dbReference type="Gene3D" id="3.40.50.1980">
    <property type="entry name" value="Nitrogenase molybdenum iron protein domain"/>
    <property type="match status" value="3"/>
</dbReference>
<dbReference type="PRINTS" id="PR00690">
    <property type="entry name" value="ADHESNFAMILY"/>
</dbReference>
<keyword evidence="3 7" id="KW-0732">Signal</keyword>
<dbReference type="PANTHER" id="PTHR42953">
    <property type="entry name" value="HIGH-AFFINITY ZINC UPTAKE SYSTEM PROTEIN ZNUA-RELATED"/>
    <property type="match status" value="1"/>
</dbReference>
<reference evidence="8 9" key="1">
    <citation type="submission" date="2016-10" db="EMBL/GenBank/DDBJ databases">
        <authorList>
            <person name="de Groot N.N."/>
        </authorList>
    </citation>
    <scope>NUCLEOTIDE SEQUENCE [LARGE SCALE GENOMIC DNA]</scope>
    <source>
        <strain evidence="8 9">DSM 20475</strain>
    </source>
</reference>
<accession>A0A1G6ZTP1</accession>
<dbReference type="PRINTS" id="PR00691">
    <property type="entry name" value="ADHESINB"/>
</dbReference>
<dbReference type="InterPro" id="IPR006128">
    <property type="entry name" value="Lipoprotein_PsaA-like"/>
</dbReference>
<dbReference type="InterPro" id="IPR006129">
    <property type="entry name" value="AdhesinB"/>
</dbReference>
<dbReference type="InterPro" id="IPR050492">
    <property type="entry name" value="Bact_metal-bind_prot9"/>
</dbReference>
<dbReference type="EMBL" id="FNAF01000015">
    <property type="protein sequence ID" value="SDE05870.1"/>
    <property type="molecule type" value="Genomic_DNA"/>
</dbReference>
<keyword evidence="2 4" id="KW-0813">Transport</keyword>
<dbReference type="STRING" id="2741.SAMN04489866_11524"/>
<dbReference type="AlphaFoldDB" id="A0A1G6ZTP1"/>
<dbReference type="SUPFAM" id="SSF53807">
    <property type="entry name" value="Helical backbone' metal receptor"/>
    <property type="match status" value="1"/>
</dbReference>
<feature type="region of interest" description="Disordered" evidence="6">
    <location>
        <begin position="158"/>
        <end position="223"/>
    </location>
</feature>
<evidence type="ECO:0000256" key="2">
    <source>
        <dbReference type="ARBA" id="ARBA00022448"/>
    </source>
</evidence>
<dbReference type="Pfam" id="PF01297">
    <property type="entry name" value="ZnuA"/>
    <property type="match status" value="1"/>
</dbReference>
<protein>
    <submittedName>
        <fullName evidence="8">Zinc transport system substrate-binding protein</fullName>
    </submittedName>
</protein>
<dbReference type="GO" id="GO:0046872">
    <property type="term" value="F:metal ion binding"/>
    <property type="evidence" value="ECO:0007669"/>
    <property type="project" value="InterPro"/>
</dbReference>
<dbReference type="PROSITE" id="PS51257">
    <property type="entry name" value="PROKAR_LIPOPROTEIN"/>
    <property type="match status" value="1"/>
</dbReference>
<feature type="coiled-coil region" evidence="5">
    <location>
        <begin position="250"/>
        <end position="277"/>
    </location>
</feature>
<evidence type="ECO:0000256" key="6">
    <source>
        <dbReference type="SAM" id="MobiDB-lite"/>
    </source>
</evidence>
<evidence type="ECO:0000313" key="9">
    <source>
        <dbReference type="Proteomes" id="UP000198995"/>
    </source>
</evidence>
<feature type="chain" id="PRO_5038748781" evidence="7">
    <location>
        <begin position="23"/>
        <end position="396"/>
    </location>
</feature>
<dbReference type="Proteomes" id="UP000198995">
    <property type="component" value="Unassembled WGS sequence"/>
</dbReference>
<feature type="compositionally biased region" description="Basic and acidic residues" evidence="6">
    <location>
        <begin position="158"/>
        <end position="221"/>
    </location>
</feature>
<dbReference type="RefSeq" id="WP_091792343.1">
    <property type="nucleotide sequence ID" value="NZ_FNAF01000015.1"/>
</dbReference>
<proteinExistence type="inferred from homology"/>
<dbReference type="OrthoDB" id="9810636at2"/>
<dbReference type="GO" id="GO:0007155">
    <property type="term" value="P:cell adhesion"/>
    <property type="evidence" value="ECO:0007669"/>
    <property type="project" value="InterPro"/>
</dbReference>
<organism evidence="8 9">
    <name type="scientific">Peptococcus niger</name>
    <dbReference type="NCBI Taxonomy" id="2741"/>
    <lineage>
        <taxon>Bacteria</taxon>
        <taxon>Bacillati</taxon>
        <taxon>Bacillota</taxon>
        <taxon>Clostridia</taxon>
        <taxon>Eubacteriales</taxon>
        <taxon>Peptococcaceae</taxon>
        <taxon>Peptococcus</taxon>
    </lineage>
</organism>
<evidence type="ECO:0000256" key="5">
    <source>
        <dbReference type="SAM" id="Coils"/>
    </source>
</evidence>
<evidence type="ECO:0000313" key="8">
    <source>
        <dbReference type="EMBL" id="SDE05870.1"/>
    </source>
</evidence>
<feature type="signal peptide" evidence="7">
    <location>
        <begin position="1"/>
        <end position="22"/>
    </location>
</feature>